<keyword evidence="3 6" id="KW-0732">Signal</keyword>
<evidence type="ECO:0000313" key="8">
    <source>
        <dbReference type="Proteomes" id="UP000027195"/>
    </source>
</evidence>
<evidence type="ECO:0000256" key="3">
    <source>
        <dbReference type="ARBA" id="ARBA00022729"/>
    </source>
</evidence>
<keyword evidence="4" id="KW-0378">Hydrolase</keyword>
<name>A0A067MJ72_BOTB1</name>
<evidence type="ECO:0000256" key="2">
    <source>
        <dbReference type="ARBA" id="ARBA00022670"/>
    </source>
</evidence>
<keyword evidence="5" id="KW-0325">Glycoprotein</keyword>
<dbReference type="InterPro" id="IPR008758">
    <property type="entry name" value="Peptidase_S28"/>
</dbReference>
<keyword evidence="8" id="KW-1185">Reference proteome</keyword>
<reference evidence="8" key="1">
    <citation type="journal article" date="2014" name="Proc. Natl. Acad. Sci. U.S.A.">
        <title>Extensive sampling of basidiomycete genomes demonstrates inadequacy of the white-rot/brown-rot paradigm for wood decay fungi.</title>
        <authorList>
            <person name="Riley R."/>
            <person name="Salamov A.A."/>
            <person name="Brown D.W."/>
            <person name="Nagy L.G."/>
            <person name="Floudas D."/>
            <person name="Held B.W."/>
            <person name="Levasseur A."/>
            <person name="Lombard V."/>
            <person name="Morin E."/>
            <person name="Otillar R."/>
            <person name="Lindquist E.A."/>
            <person name="Sun H."/>
            <person name="LaButti K.M."/>
            <person name="Schmutz J."/>
            <person name="Jabbour D."/>
            <person name="Luo H."/>
            <person name="Baker S.E."/>
            <person name="Pisabarro A.G."/>
            <person name="Walton J.D."/>
            <person name="Blanchette R.A."/>
            <person name="Henrissat B."/>
            <person name="Martin F."/>
            <person name="Cullen D."/>
            <person name="Hibbett D.S."/>
            <person name="Grigoriev I.V."/>
        </authorList>
    </citation>
    <scope>NUCLEOTIDE SEQUENCE [LARGE SCALE GENOMIC DNA]</scope>
    <source>
        <strain evidence="8">FD-172 SS1</strain>
    </source>
</reference>
<evidence type="ECO:0000256" key="6">
    <source>
        <dbReference type="SAM" id="SignalP"/>
    </source>
</evidence>
<dbReference type="InterPro" id="IPR029058">
    <property type="entry name" value="AB_hydrolase_fold"/>
</dbReference>
<dbReference type="PANTHER" id="PTHR11010">
    <property type="entry name" value="PROTEASE S28 PRO-X CARBOXYPEPTIDASE-RELATED"/>
    <property type="match status" value="1"/>
</dbReference>
<dbReference type="GO" id="GO:0008239">
    <property type="term" value="F:dipeptidyl-peptidase activity"/>
    <property type="evidence" value="ECO:0007669"/>
    <property type="project" value="TreeGrafter"/>
</dbReference>
<protein>
    <recommendedName>
        <fullName evidence="9">Peptidase S28</fullName>
    </recommendedName>
</protein>
<keyword evidence="2" id="KW-0645">Protease</keyword>
<comment type="similarity">
    <text evidence="1">Belongs to the peptidase S28 family.</text>
</comment>
<dbReference type="PANTHER" id="PTHR11010:SF23">
    <property type="entry name" value="SERINE PEPTIDASE"/>
    <property type="match status" value="1"/>
</dbReference>
<accession>A0A067MJ72</accession>
<feature type="chain" id="PRO_5001644733" description="Peptidase S28" evidence="6">
    <location>
        <begin position="21"/>
        <end position="536"/>
    </location>
</feature>
<dbReference type="Pfam" id="PF05577">
    <property type="entry name" value="Peptidase_S28"/>
    <property type="match status" value="1"/>
</dbReference>
<proteinExistence type="inferred from homology"/>
<dbReference type="GO" id="GO:0006508">
    <property type="term" value="P:proteolysis"/>
    <property type="evidence" value="ECO:0007669"/>
    <property type="project" value="UniProtKB-KW"/>
</dbReference>
<evidence type="ECO:0008006" key="9">
    <source>
        <dbReference type="Google" id="ProtNLM"/>
    </source>
</evidence>
<dbReference type="GO" id="GO:0070008">
    <property type="term" value="F:serine-type exopeptidase activity"/>
    <property type="evidence" value="ECO:0007669"/>
    <property type="project" value="InterPro"/>
</dbReference>
<evidence type="ECO:0000256" key="4">
    <source>
        <dbReference type="ARBA" id="ARBA00022801"/>
    </source>
</evidence>
<evidence type="ECO:0000256" key="1">
    <source>
        <dbReference type="ARBA" id="ARBA00011079"/>
    </source>
</evidence>
<dbReference type="InParanoid" id="A0A067MJ72"/>
<sequence>MLKCPWLASLLLSSIASAAAANAASWSHFRNASSHLAHHTARPLPVKRGVQLPPHNTVYTFDQFIDHQTERCPPFTGNPSLGTFKERYFFSYEFYEKGRAMLLVIPGEESLANRYETYVTNQTIYGAIAQATKGAVVVLEHRFFGQSNPYPNLSEESLRFLTLEQVIDDLVHFAWTAVLPMPGGESVGADTTAWLLMGGSYAGALVNWAMNTRPGFFWAGYSSSGVIEVISNYWRYWEPIRLYMPRNCSADVQRVIRHVDRIFTSGSQDEVYALKARFGMPDVTHLDDHVQVTMPFFSWQSRSPSSRRNDFTRFCDALEVKDGVTASENGWGLKHAVRAFGEYMRTVSLPHRAACLSTYTRTASWTDTAVDNSHRSWNWLLYFPFTRVGAPYPSPTLVSRLITPTYYNRQCSNWFPKTFPTSTSAEPRTWDVNAKYGGWNLTAPRVFFVNGKRDPWREATVSSDLLTDLPSINDSERGGPLIVLHDGYHCNDIRMKNAIDPSIARVHYIALQYFKKWVEDYQSQLNSRGSDRNVNS</sequence>
<feature type="signal peptide" evidence="6">
    <location>
        <begin position="1"/>
        <end position="20"/>
    </location>
</feature>
<dbReference type="Proteomes" id="UP000027195">
    <property type="component" value="Unassembled WGS sequence"/>
</dbReference>
<dbReference type="EMBL" id="KL198031">
    <property type="protein sequence ID" value="KDQ15604.1"/>
    <property type="molecule type" value="Genomic_DNA"/>
</dbReference>
<dbReference type="MEROPS" id="S28.004"/>
<organism evidence="7 8">
    <name type="scientific">Botryobasidium botryosum (strain FD-172 SS1)</name>
    <dbReference type="NCBI Taxonomy" id="930990"/>
    <lineage>
        <taxon>Eukaryota</taxon>
        <taxon>Fungi</taxon>
        <taxon>Dikarya</taxon>
        <taxon>Basidiomycota</taxon>
        <taxon>Agaricomycotina</taxon>
        <taxon>Agaricomycetes</taxon>
        <taxon>Cantharellales</taxon>
        <taxon>Botryobasidiaceae</taxon>
        <taxon>Botryobasidium</taxon>
    </lineage>
</organism>
<dbReference type="AlphaFoldDB" id="A0A067MJ72"/>
<dbReference type="OrthoDB" id="1735038at2759"/>
<evidence type="ECO:0000256" key="5">
    <source>
        <dbReference type="ARBA" id="ARBA00023180"/>
    </source>
</evidence>
<evidence type="ECO:0000313" key="7">
    <source>
        <dbReference type="EMBL" id="KDQ15604.1"/>
    </source>
</evidence>
<dbReference type="HOGENOM" id="CLU_023630_1_1_1"/>
<gene>
    <name evidence="7" type="ORF">BOTBODRAFT_624461</name>
</gene>
<dbReference type="Gene3D" id="3.40.50.1820">
    <property type="entry name" value="alpha/beta hydrolase"/>
    <property type="match status" value="2"/>
</dbReference>
<dbReference type="SUPFAM" id="SSF53474">
    <property type="entry name" value="alpha/beta-Hydrolases"/>
    <property type="match status" value="1"/>
</dbReference>